<feature type="signal peptide" evidence="2">
    <location>
        <begin position="1"/>
        <end position="23"/>
    </location>
</feature>
<evidence type="ECO:0000256" key="2">
    <source>
        <dbReference type="SAM" id="SignalP"/>
    </source>
</evidence>
<feature type="chain" id="PRO_5026671503" evidence="2">
    <location>
        <begin position="24"/>
        <end position="346"/>
    </location>
</feature>
<evidence type="ECO:0000313" key="4">
    <source>
        <dbReference type="EMBL" id="NEV63842.1"/>
    </source>
</evidence>
<dbReference type="InterPro" id="IPR050811">
    <property type="entry name" value="Phosphate_ABC_transporter"/>
</dbReference>
<dbReference type="RefSeq" id="WP_164454305.1">
    <property type="nucleotide sequence ID" value="NZ_JAAIJQ010000064.1"/>
</dbReference>
<dbReference type="EMBL" id="JAAIJQ010000064">
    <property type="protein sequence ID" value="NEV63842.1"/>
    <property type="molecule type" value="Genomic_DNA"/>
</dbReference>
<evidence type="ECO:0000259" key="3">
    <source>
        <dbReference type="Pfam" id="PF12849"/>
    </source>
</evidence>
<sequence length="346" mass="36967">MKKTMIAAAVSLAAATVSAQAMARDTINIVGSSTVFPFSTAVAETFGRTTDFNTPKVESTGSGGGLKLFCAGVGVDHPDITNASRRMKSSEFDKCQEAGVKEITEVKVGFDGISIANAKTSGQYDLTLRDIFLALAKDIPDGEGGYMPNPNKTWNDVNPDYPETKIEVLGPPPTSGTRDAFAELAMEGGCKTFPEIKALKKEDKKKYKAICHGIREDGAYVEAGENDNLIVQKLAANPAALGIFGFSFLDQNSDKVQGSKIQGIEPTYDSIADGSYPVSRSLYFYVKNAHVGTIPGIEEYVEEFTSDKAWGPDGYLADKGLISLPDTDRKAVAEAASSLTPMSKPE</sequence>
<evidence type="ECO:0000313" key="5">
    <source>
        <dbReference type="Proteomes" id="UP000483379"/>
    </source>
</evidence>
<dbReference type="AlphaFoldDB" id="A0A6M0K263"/>
<evidence type="ECO:0000256" key="1">
    <source>
        <dbReference type="ARBA" id="ARBA00022729"/>
    </source>
</evidence>
<keyword evidence="1 2" id="KW-0732">Signal</keyword>
<dbReference type="Proteomes" id="UP000483379">
    <property type="component" value="Unassembled WGS sequence"/>
</dbReference>
<organism evidence="4 5">
    <name type="scientific">Thiorhodococcus minor</name>
    <dbReference type="NCBI Taxonomy" id="57489"/>
    <lineage>
        <taxon>Bacteria</taxon>
        <taxon>Pseudomonadati</taxon>
        <taxon>Pseudomonadota</taxon>
        <taxon>Gammaproteobacteria</taxon>
        <taxon>Chromatiales</taxon>
        <taxon>Chromatiaceae</taxon>
        <taxon>Thiorhodococcus</taxon>
    </lineage>
</organism>
<accession>A0A6M0K263</accession>
<dbReference type="InterPro" id="IPR024370">
    <property type="entry name" value="PBP_domain"/>
</dbReference>
<reference evidence="4 5" key="1">
    <citation type="submission" date="2020-02" db="EMBL/GenBank/DDBJ databases">
        <title>Genome sequences of Thiorhodococcus mannitoliphagus and Thiorhodococcus minor, purple sulfur photosynthetic bacteria in the gammaproteobacterial family, Chromatiaceae.</title>
        <authorList>
            <person name="Aviles F.A."/>
            <person name="Meyer T.E."/>
            <person name="Kyndt J.A."/>
        </authorList>
    </citation>
    <scope>NUCLEOTIDE SEQUENCE [LARGE SCALE GENOMIC DNA]</scope>
    <source>
        <strain evidence="4 5">DSM 11518</strain>
    </source>
</reference>
<keyword evidence="5" id="KW-1185">Reference proteome</keyword>
<proteinExistence type="predicted"/>
<dbReference type="SUPFAM" id="SSF53850">
    <property type="entry name" value="Periplasmic binding protein-like II"/>
    <property type="match status" value="1"/>
</dbReference>
<gene>
    <name evidence="4" type="ORF">G3446_18445</name>
</gene>
<dbReference type="PANTHER" id="PTHR30570">
    <property type="entry name" value="PERIPLASMIC PHOSPHATE BINDING COMPONENT OF PHOSPHATE ABC TRANSPORTER"/>
    <property type="match status" value="1"/>
</dbReference>
<dbReference type="Pfam" id="PF12849">
    <property type="entry name" value="PBP_like_2"/>
    <property type="match status" value="1"/>
</dbReference>
<comment type="caution">
    <text evidence="4">The sequence shown here is derived from an EMBL/GenBank/DDBJ whole genome shotgun (WGS) entry which is preliminary data.</text>
</comment>
<dbReference type="Gene3D" id="3.40.190.10">
    <property type="entry name" value="Periplasmic binding protein-like II"/>
    <property type="match status" value="2"/>
</dbReference>
<dbReference type="PANTHER" id="PTHR30570:SF1">
    <property type="entry name" value="PHOSPHATE-BINDING PROTEIN PSTS"/>
    <property type="match status" value="1"/>
</dbReference>
<protein>
    <submittedName>
        <fullName evidence="4">Phosphate ABC transporter substrate-binding protein</fullName>
    </submittedName>
</protein>
<feature type="domain" description="PBP" evidence="3">
    <location>
        <begin position="17"/>
        <end position="308"/>
    </location>
</feature>
<name>A0A6M0K263_9GAMM</name>